<dbReference type="KEGG" id="dsc:ABOD76_08075"/>
<dbReference type="Pfam" id="PF06736">
    <property type="entry name" value="TMEM175"/>
    <property type="match status" value="1"/>
</dbReference>
<feature type="transmembrane region" description="Helical" evidence="13">
    <location>
        <begin position="123"/>
        <end position="146"/>
    </location>
</feature>
<dbReference type="InterPro" id="IPR010617">
    <property type="entry name" value="TMEM175-like"/>
</dbReference>
<gene>
    <name evidence="14" type="ORF">ABOD76_08075</name>
</gene>
<evidence type="ECO:0000256" key="3">
    <source>
        <dbReference type="ARBA" id="ARBA00022448"/>
    </source>
</evidence>
<reference evidence="14" key="1">
    <citation type="submission" date="2024-06" db="EMBL/GenBank/DDBJ databases">
        <title>Draft Genome Sequence of Deinococcus sonorensis Type Strain KR-87, a Biofilm Producing Representative of the Genus Deinococcus.</title>
        <authorList>
            <person name="Boren L.S."/>
            <person name="Grosso R.A."/>
            <person name="Hugenberg-Cox A.N."/>
            <person name="Hill J.T.E."/>
            <person name="Albert C.M."/>
            <person name="Tuohy J.M."/>
        </authorList>
    </citation>
    <scope>NUCLEOTIDE SEQUENCE</scope>
    <source>
        <strain evidence="14">KR-87</strain>
    </source>
</reference>
<proteinExistence type="inferred from homology"/>
<feature type="transmembrane region" description="Helical" evidence="13">
    <location>
        <begin position="21"/>
        <end position="39"/>
    </location>
</feature>
<keyword evidence="11" id="KW-0407">Ion channel</keyword>
<evidence type="ECO:0000313" key="14">
    <source>
        <dbReference type="EMBL" id="XBV86253.1"/>
    </source>
</evidence>
<keyword evidence="10 13" id="KW-0472">Membrane</keyword>
<keyword evidence="9" id="KW-0406">Ion transport</keyword>
<keyword evidence="5 13" id="KW-0812">Transmembrane</keyword>
<evidence type="ECO:0000256" key="2">
    <source>
        <dbReference type="ARBA" id="ARBA00006920"/>
    </source>
</evidence>
<dbReference type="GO" id="GO:0016020">
    <property type="term" value="C:membrane"/>
    <property type="evidence" value="ECO:0007669"/>
    <property type="project" value="UniProtKB-SubCell"/>
</dbReference>
<evidence type="ECO:0000256" key="1">
    <source>
        <dbReference type="ARBA" id="ARBA00004141"/>
    </source>
</evidence>
<dbReference type="RefSeq" id="WP_350244312.1">
    <property type="nucleotide sequence ID" value="NZ_CP158299.1"/>
</dbReference>
<evidence type="ECO:0000256" key="12">
    <source>
        <dbReference type="ARBA" id="ARBA00034430"/>
    </source>
</evidence>
<name>A0AAU7UD91_9DEIO</name>
<dbReference type="GO" id="GO:0015252">
    <property type="term" value="F:proton channel activity"/>
    <property type="evidence" value="ECO:0007669"/>
    <property type="project" value="InterPro"/>
</dbReference>
<feature type="transmembrane region" description="Helical" evidence="13">
    <location>
        <begin position="91"/>
        <end position="111"/>
    </location>
</feature>
<keyword evidence="7" id="KW-0630">Potassium</keyword>
<organism evidence="14">
    <name type="scientific">Deinococcus sonorensis KR-87</name>
    <dbReference type="NCBI Taxonomy" id="694439"/>
    <lineage>
        <taxon>Bacteria</taxon>
        <taxon>Thermotogati</taxon>
        <taxon>Deinococcota</taxon>
        <taxon>Deinococci</taxon>
        <taxon>Deinococcales</taxon>
        <taxon>Deinococcaceae</taxon>
        <taxon>Deinococcus</taxon>
    </lineage>
</organism>
<evidence type="ECO:0000256" key="5">
    <source>
        <dbReference type="ARBA" id="ARBA00022692"/>
    </source>
</evidence>
<evidence type="ECO:0000256" key="9">
    <source>
        <dbReference type="ARBA" id="ARBA00023065"/>
    </source>
</evidence>
<feature type="transmembrane region" description="Helical" evidence="13">
    <location>
        <begin position="172"/>
        <end position="197"/>
    </location>
</feature>
<sequence>MAHPEASEQAQDLKNVERLKFFTDAVVAIALTLLILPLLESVSEAARTQQSATDMLAEHSGQIMTFALSFVVVASFWIVHHRIFEHVSRYTPALMGLSFLWMFTIVLLQFPTAMVGALSPEPILLGLYIGLMALSSLILSAMTWLVSRDARIRSGRPTFEASSLAASFSSSLLFVLVLCLALLIPGLSYYALFLLFLNRPLQRLLQPYFARLQTRLT</sequence>
<evidence type="ECO:0000256" key="13">
    <source>
        <dbReference type="SAM" id="Phobius"/>
    </source>
</evidence>
<evidence type="ECO:0000256" key="11">
    <source>
        <dbReference type="ARBA" id="ARBA00023303"/>
    </source>
</evidence>
<evidence type="ECO:0000256" key="6">
    <source>
        <dbReference type="ARBA" id="ARBA00022826"/>
    </source>
</evidence>
<keyword evidence="6" id="KW-0631">Potassium channel</keyword>
<dbReference type="PANTHER" id="PTHR31462">
    <property type="entry name" value="ENDOSOMAL/LYSOSOMAL POTASSIUM CHANNEL TMEM175"/>
    <property type="match status" value="1"/>
</dbReference>
<dbReference type="EMBL" id="CP158299">
    <property type="protein sequence ID" value="XBV86253.1"/>
    <property type="molecule type" value="Genomic_DNA"/>
</dbReference>
<protein>
    <submittedName>
        <fullName evidence="14">TMEM175 family protein</fullName>
    </submittedName>
</protein>
<evidence type="ECO:0000256" key="10">
    <source>
        <dbReference type="ARBA" id="ARBA00023136"/>
    </source>
</evidence>
<evidence type="ECO:0000256" key="8">
    <source>
        <dbReference type="ARBA" id="ARBA00022989"/>
    </source>
</evidence>
<keyword evidence="4" id="KW-0633">Potassium transport</keyword>
<evidence type="ECO:0000256" key="7">
    <source>
        <dbReference type="ARBA" id="ARBA00022958"/>
    </source>
</evidence>
<comment type="similarity">
    <text evidence="2">Belongs to the TMEM175 family.</text>
</comment>
<comment type="catalytic activity">
    <reaction evidence="12">
        <text>K(+)(in) = K(+)(out)</text>
        <dbReference type="Rhea" id="RHEA:29463"/>
        <dbReference type="ChEBI" id="CHEBI:29103"/>
    </reaction>
</comment>
<keyword evidence="3" id="KW-0813">Transport</keyword>
<dbReference type="AlphaFoldDB" id="A0AAU7UD91"/>
<evidence type="ECO:0000256" key="4">
    <source>
        <dbReference type="ARBA" id="ARBA00022538"/>
    </source>
</evidence>
<feature type="transmembrane region" description="Helical" evidence="13">
    <location>
        <begin position="59"/>
        <end position="79"/>
    </location>
</feature>
<keyword evidence="8 13" id="KW-1133">Transmembrane helix</keyword>
<comment type="subcellular location">
    <subcellularLocation>
        <location evidence="1">Membrane</location>
        <topology evidence="1">Multi-pass membrane protein</topology>
    </subcellularLocation>
</comment>
<dbReference type="PANTHER" id="PTHR31462:SF5">
    <property type="entry name" value="ENDOSOMAL_LYSOSOMAL PROTON CHANNEL TMEM175"/>
    <property type="match status" value="1"/>
</dbReference>
<dbReference type="GO" id="GO:0005267">
    <property type="term" value="F:potassium channel activity"/>
    <property type="evidence" value="ECO:0007669"/>
    <property type="project" value="UniProtKB-KW"/>
</dbReference>
<accession>A0AAU7UD91</accession>